<protein>
    <submittedName>
        <fullName evidence="1">Uncharacterized protein</fullName>
    </submittedName>
</protein>
<name>A0A1G6UKL8_9ACTN</name>
<evidence type="ECO:0000313" key="1">
    <source>
        <dbReference type="EMBL" id="SDD41137.1"/>
    </source>
</evidence>
<organism evidence="1 2">
    <name type="scientific">Auraticoccus monumenti</name>
    <dbReference type="NCBI Taxonomy" id="675864"/>
    <lineage>
        <taxon>Bacteria</taxon>
        <taxon>Bacillati</taxon>
        <taxon>Actinomycetota</taxon>
        <taxon>Actinomycetes</taxon>
        <taxon>Propionibacteriales</taxon>
        <taxon>Propionibacteriaceae</taxon>
        <taxon>Auraticoccus</taxon>
    </lineage>
</organism>
<dbReference type="EMBL" id="LT629688">
    <property type="protein sequence ID" value="SDD41137.1"/>
    <property type="molecule type" value="Genomic_DNA"/>
</dbReference>
<sequence>MIDADDVGKAIGRSLTAPEVQQVNLWIGWTRKMISNRLGDLNGLDQDDLDMVTTEVVVARLRAPADGRTSTEVAIDEGRVVDRFERPLSGLVISDEWWQILGWRPGGAFTITPSSHPGSAW</sequence>
<accession>A0A1G6UKL8</accession>
<dbReference type="Proteomes" id="UP000198546">
    <property type="component" value="Chromosome i"/>
</dbReference>
<dbReference type="STRING" id="675864.SAMN04489747_0894"/>
<keyword evidence="2" id="KW-1185">Reference proteome</keyword>
<reference evidence="1 2" key="1">
    <citation type="submission" date="2016-10" db="EMBL/GenBank/DDBJ databases">
        <authorList>
            <person name="de Groot N.N."/>
        </authorList>
    </citation>
    <scope>NUCLEOTIDE SEQUENCE [LARGE SCALE GENOMIC DNA]</scope>
    <source>
        <strain evidence="1 2">MON 2.2</strain>
    </source>
</reference>
<evidence type="ECO:0000313" key="2">
    <source>
        <dbReference type="Proteomes" id="UP000198546"/>
    </source>
</evidence>
<dbReference type="RefSeq" id="WP_090591025.1">
    <property type="nucleotide sequence ID" value="NZ_LT629688.1"/>
</dbReference>
<dbReference type="AlphaFoldDB" id="A0A1G6UKL8"/>
<gene>
    <name evidence="1" type="ORF">SAMN04489747_0894</name>
</gene>
<proteinExistence type="predicted"/>